<evidence type="ECO:0000256" key="2">
    <source>
        <dbReference type="ARBA" id="ARBA00023002"/>
    </source>
</evidence>
<dbReference type="AlphaFoldDB" id="A0A2H1YI26"/>
<name>A0A2H1YI26_9FLAO</name>
<dbReference type="NCBIfam" id="TIGR00557">
    <property type="entry name" value="pdxA"/>
    <property type="match status" value="1"/>
</dbReference>
<dbReference type="InterPro" id="IPR005255">
    <property type="entry name" value="PdxA_fam"/>
</dbReference>
<dbReference type="Gene3D" id="3.40.718.10">
    <property type="entry name" value="Isopropylmalate Dehydrogenase"/>
    <property type="match status" value="1"/>
</dbReference>
<evidence type="ECO:0000313" key="5">
    <source>
        <dbReference type="Proteomes" id="UP000234211"/>
    </source>
</evidence>
<evidence type="ECO:0000256" key="1">
    <source>
        <dbReference type="ARBA" id="ARBA00022723"/>
    </source>
</evidence>
<dbReference type="PANTHER" id="PTHR30004">
    <property type="entry name" value="4-HYDROXYTHREONINE-4-PHOSPHATE DEHYDROGENASE"/>
    <property type="match status" value="1"/>
</dbReference>
<dbReference type="PANTHER" id="PTHR30004:SF6">
    <property type="entry name" value="D-THREONATE 4-PHOSPHATE DEHYDROGENASE"/>
    <property type="match status" value="1"/>
</dbReference>
<reference evidence="5" key="1">
    <citation type="submission" date="2017-11" db="EMBL/GenBank/DDBJ databases">
        <authorList>
            <person name="Duchaud E."/>
        </authorList>
    </citation>
    <scope>NUCLEOTIDE SEQUENCE [LARGE SCALE GENOMIC DNA]</scope>
    <source>
        <strain evidence="5">Tenacibaculum sp. TNO020</strain>
    </source>
</reference>
<protein>
    <submittedName>
        <fullName evidence="4">4-hydroxythreonine-4-phosphate dehydrogenase</fullName>
        <ecNumber evidence="4">1.1.1.262</ecNumber>
    </submittedName>
</protein>
<accession>A0A2H1YI26</accession>
<keyword evidence="1" id="KW-0479">Metal-binding</keyword>
<keyword evidence="3" id="KW-0520">NAD</keyword>
<dbReference type="SUPFAM" id="SSF53659">
    <property type="entry name" value="Isocitrate/Isopropylmalate dehydrogenase-like"/>
    <property type="match status" value="1"/>
</dbReference>
<dbReference type="Proteomes" id="UP000234211">
    <property type="component" value="Unassembled WGS sequence"/>
</dbReference>
<dbReference type="Pfam" id="PF04166">
    <property type="entry name" value="PdxA"/>
    <property type="match status" value="1"/>
</dbReference>
<dbReference type="GO" id="GO:0051287">
    <property type="term" value="F:NAD binding"/>
    <property type="evidence" value="ECO:0007669"/>
    <property type="project" value="InterPro"/>
</dbReference>
<evidence type="ECO:0000256" key="3">
    <source>
        <dbReference type="ARBA" id="ARBA00023027"/>
    </source>
</evidence>
<gene>
    <name evidence="4" type="primary">pdxA</name>
    <name evidence="4" type="ORF">TNO020_430151</name>
</gene>
<dbReference type="GO" id="GO:0050570">
    <property type="term" value="F:4-hydroxythreonine-4-phosphate dehydrogenase activity"/>
    <property type="evidence" value="ECO:0007669"/>
    <property type="project" value="UniProtKB-EC"/>
</dbReference>
<dbReference type="GO" id="GO:0046872">
    <property type="term" value="F:metal ion binding"/>
    <property type="evidence" value="ECO:0007669"/>
    <property type="project" value="UniProtKB-KW"/>
</dbReference>
<keyword evidence="5" id="KW-1185">Reference proteome</keyword>
<sequence length="347" mass="38373">MTMDKTTSKIIVGISVGDINGIGIEIILKTFEDKRMLDFCTPVIFASNRLISYHKKNLKLHNTIFGINSLDKIADTKINLMNSWSEEVKIELGKSTEIGGKYAYKSLEAATNALRNNQIDVLLTAPISKENIQSEEFNFPGHTEYLEENLEGKSLMILMSDTLRVGLITGHIPISKVSESITPALIKEKVDIMYHSLKQDFSITKPKIAILGLNPHCGDHGIIGDEDDVIIRPTIAEIKESGKLVFGPYAADGFFGSETYKKFDGVLAMYHDQGLAPFKALSFGNGVNFTAGLNKVRTSPDHGTGFDIAGKNNANPSSFKEALFTSLQIFKSRKQYETLTENTLKTR</sequence>
<organism evidence="4 5">
    <name type="scientific">Tenacibaculum piscium</name>
    <dbReference type="NCBI Taxonomy" id="1458515"/>
    <lineage>
        <taxon>Bacteria</taxon>
        <taxon>Pseudomonadati</taxon>
        <taxon>Bacteroidota</taxon>
        <taxon>Flavobacteriia</taxon>
        <taxon>Flavobacteriales</taxon>
        <taxon>Flavobacteriaceae</taxon>
        <taxon>Tenacibaculum</taxon>
    </lineage>
</organism>
<keyword evidence="2 4" id="KW-0560">Oxidoreductase</keyword>
<evidence type="ECO:0000313" key="4">
    <source>
        <dbReference type="EMBL" id="SOS75145.1"/>
    </source>
</evidence>
<proteinExistence type="predicted"/>
<dbReference type="EMBL" id="OENF01000038">
    <property type="protein sequence ID" value="SOS75145.1"/>
    <property type="molecule type" value="Genomic_DNA"/>
</dbReference>
<dbReference type="EC" id="1.1.1.262" evidence="4"/>